<keyword evidence="4" id="KW-1185">Reference proteome</keyword>
<dbReference type="GO" id="GO:0016491">
    <property type="term" value="F:oxidoreductase activity"/>
    <property type="evidence" value="ECO:0007669"/>
    <property type="project" value="UniProtKB-KW"/>
</dbReference>
<keyword evidence="1" id="KW-0560">Oxidoreductase</keyword>
<evidence type="ECO:0000256" key="1">
    <source>
        <dbReference type="ARBA" id="ARBA00023002"/>
    </source>
</evidence>
<dbReference type="PANTHER" id="PTHR43364">
    <property type="entry name" value="NADH-SPECIFIC METHYLGLYOXAL REDUCTASE-RELATED"/>
    <property type="match status" value="1"/>
</dbReference>
<dbReference type="Gene3D" id="3.20.20.100">
    <property type="entry name" value="NADP-dependent oxidoreductase domain"/>
    <property type="match status" value="1"/>
</dbReference>
<dbReference type="InterPro" id="IPR050523">
    <property type="entry name" value="AKR_Detox_Biosynth"/>
</dbReference>
<evidence type="ECO:0000259" key="2">
    <source>
        <dbReference type="Pfam" id="PF00248"/>
    </source>
</evidence>
<dbReference type="InterPro" id="IPR036812">
    <property type="entry name" value="NAD(P)_OxRdtase_dom_sf"/>
</dbReference>
<dbReference type="EMBL" id="JAWWNJ010000001">
    <property type="protein sequence ID" value="KAK7063601.1"/>
    <property type="molecule type" value="Genomic_DNA"/>
</dbReference>
<dbReference type="InterPro" id="IPR023210">
    <property type="entry name" value="NADP_OxRdtase_dom"/>
</dbReference>
<comment type="caution">
    <text evidence="3">The sequence shown here is derived from an EMBL/GenBank/DDBJ whole genome shotgun (WGS) entry which is preliminary data.</text>
</comment>
<proteinExistence type="predicted"/>
<dbReference type="Pfam" id="PF00248">
    <property type="entry name" value="Aldo_ket_red"/>
    <property type="match status" value="1"/>
</dbReference>
<evidence type="ECO:0000313" key="3">
    <source>
        <dbReference type="EMBL" id="KAK7063601.1"/>
    </source>
</evidence>
<evidence type="ECO:0000313" key="4">
    <source>
        <dbReference type="Proteomes" id="UP001362999"/>
    </source>
</evidence>
<name>A0AAW0EFZ8_9AGAR</name>
<gene>
    <name evidence="3" type="ORF">R3P38DRAFT_2819360</name>
</gene>
<accession>A0AAW0EFZ8</accession>
<dbReference type="SUPFAM" id="SSF51430">
    <property type="entry name" value="NAD(P)-linked oxidoreductase"/>
    <property type="match status" value="1"/>
</dbReference>
<dbReference type="PANTHER" id="PTHR43364:SF4">
    <property type="entry name" value="NAD(P)-LINKED OXIDOREDUCTASE SUPERFAMILY PROTEIN"/>
    <property type="match status" value="1"/>
</dbReference>
<dbReference type="Proteomes" id="UP001362999">
    <property type="component" value="Unassembled WGS sequence"/>
</dbReference>
<organism evidence="3 4">
    <name type="scientific">Favolaschia claudopus</name>
    <dbReference type="NCBI Taxonomy" id="2862362"/>
    <lineage>
        <taxon>Eukaryota</taxon>
        <taxon>Fungi</taxon>
        <taxon>Dikarya</taxon>
        <taxon>Basidiomycota</taxon>
        <taxon>Agaricomycotina</taxon>
        <taxon>Agaricomycetes</taxon>
        <taxon>Agaricomycetidae</taxon>
        <taxon>Agaricales</taxon>
        <taxon>Marasmiineae</taxon>
        <taxon>Mycenaceae</taxon>
        <taxon>Favolaschia</taxon>
    </lineage>
</organism>
<sequence length="322" mass="35458">MAPTIPLIFGAAAFGGEDVPSARVKDKAVGQELVDIYMKIGGTTLDTARLYANGTSEKFLSQLDIKGARVDTKIYPMQPGAHAPENLRASVKESIAALGSHKINVLYLHAPDRSVPFADIAKEVNEMHKEGLIREFGLSNFYASEVAEFYFIAEKNGWIRPTVYQGVYNALERQAETELLPFLKKFGIRFYGYSPLAGSILAGKDLAVAAKDGSRFDASSSAFIAKFYNDRYTPLLPAVQQLRDAAAKHGILLPQLAFRWLQHHSQYDTSKGDAIVIGAFSVERLQQTLGWCEEGPLPEELVKAVDELYAKNKGLLVHYSGQ</sequence>
<dbReference type="AlphaFoldDB" id="A0AAW0EFZ8"/>
<dbReference type="CDD" id="cd19075">
    <property type="entry name" value="AKR_AKR7A1-5"/>
    <property type="match status" value="1"/>
</dbReference>
<feature type="domain" description="NADP-dependent oxidoreductase" evidence="2">
    <location>
        <begin position="6"/>
        <end position="309"/>
    </location>
</feature>
<protein>
    <submittedName>
        <fullName evidence="3">Aldo/keto reductase</fullName>
    </submittedName>
</protein>
<reference evidence="3 4" key="1">
    <citation type="journal article" date="2024" name="J Genomics">
        <title>Draft genome sequencing and assembly of Favolaschia claudopus CIRM-BRFM 2984 isolated from oak limbs.</title>
        <authorList>
            <person name="Navarro D."/>
            <person name="Drula E."/>
            <person name="Chaduli D."/>
            <person name="Cazenave R."/>
            <person name="Ahrendt S."/>
            <person name="Wang J."/>
            <person name="Lipzen A."/>
            <person name="Daum C."/>
            <person name="Barry K."/>
            <person name="Grigoriev I.V."/>
            <person name="Favel A."/>
            <person name="Rosso M.N."/>
            <person name="Martin F."/>
        </authorList>
    </citation>
    <scope>NUCLEOTIDE SEQUENCE [LARGE SCALE GENOMIC DNA]</scope>
    <source>
        <strain evidence="3 4">CIRM-BRFM 2984</strain>
    </source>
</reference>